<evidence type="ECO:0000256" key="2">
    <source>
        <dbReference type="ARBA" id="ARBA00022704"/>
    </source>
</evidence>
<sequence>MSSVPGGPVPVDPNDPHVRDIGEWAVKEHNKQSGDSLKFLEVVSGSKQIVSGVLYKLVLLVDVGANHHRKYEAKVLEQPWEEPPRKLESFHILLQE</sequence>
<proteinExistence type="predicted"/>
<keyword evidence="2" id="KW-0789">Thiol protease inhibitor</keyword>
<reference evidence="5" key="1">
    <citation type="submission" date="2025-08" db="UniProtKB">
        <authorList>
            <consortium name="RefSeq"/>
        </authorList>
    </citation>
    <scope>IDENTIFICATION</scope>
    <source>
        <tissue evidence="5">Young leaves</tissue>
    </source>
</reference>
<dbReference type="SMART" id="SM00043">
    <property type="entry name" value="CY"/>
    <property type="match status" value="1"/>
</dbReference>
<dbReference type="PANTHER" id="PTHR47364">
    <property type="entry name" value="CYSTEINE PROTEINASE INHIBITOR 5"/>
    <property type="match status" value="1"/>
</dbReference>
<dbReference type="GeneID" id="111463428"/>
<protein>
    <submittedName>
        <fullName evidence="5">Cysteine proteinase inhibitor 8-like</fullName>
    </submittedName>
</protein>
<dbReference type="SUPFAM" id="SSF54403">
    <property type="entry name" value="Cystatin/monellin"/>
    <property type="match status" value="1"/>
</dbReference>
<keyword evidence="1" id="KW-0646">Protease inhibitor</keyword>
<dbReference type="GO" id="GO:0004869">
    <property type="term" value="F:cysteine-type endopeptidase inhibitor activity"/>
    <property type="evidence" value="ECO:0007669"/>
    <property type="project" value="UniProtKB-KW"/>
</dbReference>
<dbReference type="Gene3D" id="3.10.450.10">
    <property type="match status" value="1"/>
</dbReference>
<evidence type="ECO:0000256" key="1">
    <source>
        <dbReference type="ARBA" id="ARBA00022690"/>
    </source>
</evidence>
<name>A0A6J1HJ77_CUCMO</name>
<dbReference type="AlphaFoldDB" id="A0A6J1HJ77"/>
<dbReference type="CDD" id="cd00042">
    <property type="entry name" value="CY"/>
    <property type="match status" value="1"/>
</dbReference>
<dbReference type="InterPro" id="IPR000010">
    <property type="entry name" value="Cystatin_dom"/>
</dbReference>
<accession>A0A6J1HJ77</accession>
<evidence type="ECO:0000259" key="3">
    <source>
        <dbReference type="SMART" id="SM00043"/>
    </source>
</evidence>
<dbReference type="PANTHER" id="PTHR47364:SF2">
    <property type="entry name" value="CYSTEINE PROTEINASE INHIBITOR 5"/>
    <property type="match status" value="1"/>
</dbReference>
<evidence type="ECO:0000313" key="5">
    <source>
        <dbReference type="RefSeq" id="XP_022963129.1"/>
    </source>
</evidence>
<organism evidence="4 5">
    <name type="scientific">Cucurbita moschata</name>
    <name type="common">Winter crookneck squash</name>
    <name type="synonym">Cucurbita pepo var. moschata</name>
    <dbReference type="NCBI Taxonomy" id="3662"/>
    <lineage>
        <taxon>Eukaryota</taxon>
        <taxon>Viridiplantae</taxon>
        <taxon>Streptophyta</taxon>
        <taxon>Embryophyta</taxon>
        <taxon>Tracheophyta</taxon>
        <taxon>Spermatophyta</taxon>
        <taxon>Magnoliopsida</taxon>
        <taxon>eudicotyledons</taxon>
        <taxon>Gunneridae</taxon>
        <taxon>Pentapetalae</taxon>
        <taxon>rosids</taxon>
        <taxon>fabids</taxon>
        <taxon>Cucurbitales</taxon>
        <taxon>Cucurbitaceae</taxon>
        <taxon>Cucurbiteae</taxon>
        <taxon>Cucurbita</taxon>
    </lineage>
</organism>
<keyword evidence="4" id="KW-1185">Reference proteome</keyword>
<dbReference type="RefSeq" id="XP_022963129.1">
    <property type="nucleotide sequence ID" value="XM_023107361.1"/>
</dbReference>
<dbReference type="Proteomes" id="UP000504609">
    <property type="component" value="Unplaced"/>
</dbReference>
<gene>
    <name evidence="5" type="primary">LOC111463428</name>
</gene>
<evidence type="ECO:0000313" key="4">
    <source>
        <dbReference type="Proteomes" id="UP000504609"/>
    </source>
</evidence>
<dbReference type="SMR" id="A0A6J1HJ77"/>
<feature type="domain" description="Cystatin" evidence="3">
    <location>
        <begin position="3"/>
        <end position="93"/>
    </location>
</feature>
<dbReference type="KEGG" id="cmos:111463428"/>
<dbReference type="Pfam" id="PF16845">
    <property type="entry name" value="SQAPI"/>
    <property type="match status" value="1"/>
</dbReference>
<dbReference type="InterPro" id="IPR046350">
    <property type="entry name" value="Cystatin_sf"/>
</dbReference>